<proteinExistence type="predicted"/>
<name>A0AAJ0EUD8_9PEZI</name>
<feature type="compositionally biased region" description="Low complexity" evidence="1">
    <location>
        <begin position="36"/>
        <end position="55"/>
    </location>
</feature>
<reference evidence="3" key="1">
    <citation type="submission" date="2021-06" db="EMBL/GenBank/DDBJ databases">
        <title>Comparative genomics, transcriptomics and evolutionary studies reveal genomic signatures of adaptation to plant cell wall in hemibiotrophic fungi.</title>
        <authorList>
            <consortium name="DOE Joint Genome Institute"/>
            <person name="Baroncelli R."/>
            <person name="Diaz J.F."/>
            <person name="Benocci T."/>
            <person name="Peng M."/>
            <person name="Battaglia E."/>
            <person name="Haridas S."/>
            <person name="Andreopoulos W."/>
            <person name="Labutti K."/>
            <person name="Pangilinan J."/>
            <person name="Floch G.L."/>
            <person name="Makela M.R."/>
            <person name="Henrissat B."/>
            <person name="Grigoriev I.V."/>
            <person name="Crouch J.A."/>
            <person name="De Vries R.P."/>
            <person name="Sukno S.A."/>
            <person name="Thon M.R."/>
        </authorList>
    </citation>
    <scope>NUCLEOTIDE SEQUENCE</scope>
    <source>
        <strain evidence="3">CBS 193.32</strain>
    </source>
</reference>
<comment type="caution">
    <text evidence="3">The sequence shown here is derived from an EMBL/GenBank/DDBJ whole genome shotgun (WGS) entry which is preliminary data.</text>
</comment>
<sequence>MAFLLMNLAGVPFGAACIGAALGNVLAQTVDLTGNSKTTAGPSSTSTTPNVVTTPKAVTTSKDDTSEAPKKGRQTRRSRQAGTDIPEEAYSTPKEMAHMKPWYLY</sequence>
<evidence type="ECO:0000256" key="1">
    <source>
        <dbReference type="SAM" id="MobiDB-lite"/>
    </source>
</evidence>
<evidence type="ECO:0000313" key="4">
    <source>
        <dbReference type="Proteomes" id="UP001224890"/>
    </source>
</evidence>
<feature type="region of interest" description="Disordered" evidence="1">
    <location>
        <begin position="34"/>
        <end position="93"/>
    </location>
</feature>
<feature type="compositionally biased region" description="Basic and acidic residues" evidence="1">
    <location>
        <begin position="61"/>
        <end position="70"/>
    </location>
</feature>
<evidence type="ECO:0000313" key="3">
    <source>
        <dbReference type="EMBL" id="KAK1676072.1"/>
    </source>
</evidence>
<protein>
    <submittedName>
        <fullName evidence="3">Uncharacterized protein</fullName>
    </submittedName>
</protein>
<keyword evidence="2" id="KW-0732">Signal</keyword>
<dbReference type="GeneID" id="85459376"/>
<evidence type="ECO:0000256" key="2">
    <source>
        <dbReference type="SAM" id="SignalP"/>
    </source>
</evidence>
<dbReference type="Proteomes" id="UP001224890">
    <property type="component" value="Unassembled WGS sequence"/>
</dbReference>
<dbReference type="RefSeq" id="XP_060430075.1">
    <property type="nucleotide sequence ID" value="XM_060574850.1"/>
</dbReference>
<accession>A0AAJ0EUD8</accession>
<feature type="signal peptide" evidence="2">
    <location>
        <begin position="1"/>
        <end position="27"/>
    </location>
</feature>
<dbReference type="EMBL" id="JAHMHR010000019">
    <property type="protein sequence ID" value="KAK1676072.1"/>
    <property type="molecule type" value="Genomic_DNA"/>
</dbReference>
<keyword evidence="4" id="KW-1185">Reference proteome</keyword>
<feature type="chain" id="PRO_5042557035" evidence="2">
    <location>
        <begin position="28"/>
        <end position="105"/>
    </location>
</feature>
<organism evidence="3 4">
    <name type="scientific">Colletotrichum godetiae</name>
    <dbReference type="NCBI Taxonomy" id="1209918"/>
    <lineage>
        <taxon>Eukaryota</taxon>
        <taxon>Fungi</taxon>
        <taxon>Dikarya</taxon>
        <taxon>Ascomycota</taxon>
        <taxon>Pezizomycotina</taxon>
        <taxon>Sordariomycetes</taxon>
        <taxon>Hypocreomycetidae</taxon>
        <taxon>Glomerellales</taxon>
        <taxon>Glomerellaceae</taxon>
        <taxon>Colletotrichum</taxon>
        <taxon>Colletotrichum acutatum species complex</taxon>
    </lineage>
</organism>
<gene>
    <name evidence="3" type="ORF">BDP55DRAFT_663083</name>
</gene>
<dbReference type="AlphaFoldDB" id="A0AAJ0EUD8"/>